<reference evidence="1" key="1">
    <citation type="submission" date="2023-06" db="EMBL/GenBank/DDBJ databases">
        <title>Cytophagales bacterium Strain LB-30, isolated from soil.</title>
        <authorList>
            <person name="Liu B."/>
        </authorList>
    </citation>
    <scope>NUCLEOTIDE SEQUENCE</scope>
    <source>
        <strain evidence="1">LB-30</strain>
    </source>
</reference>
<gene>
    <name evidence="1" type="ORF">QWY31_04495</name>
</gene>
<name>A0ABT8F2U7_9BACT</name>
<dbReference type="RefSeq" id="WP_320003274.1">
    <property type="nucleotide sequence ID" value="NZ_JAUHJS010000002.1"/>
</dbReference>
<proteinExistence type="predicted"/>
<evidence type="ECO:0000313" key="2">
    <source>
        <dbReference type="Proteomes" id="UP001168552"/>
    </source>
</evidence>
<sequence length="387" mass="45124">MSKRIILIGLLVLLFAPLWAQYSESPYLLDNIRLQFEVTDGVNNLYNFEFAKAEKEFNYIRFRYPNHPLPYFLLGLSNWWKIAPNVDDKSFDKPFLAYMDTVIDKAEKMFDANENDIEAAFFLAAAYGFKGRLLSERSSWTSAAWAGKNSLQYLKVSRDQGSISPEFVFGDALFNYYAIWIPENYPYLKPLVNMFPEGNKEKGLEQLIYVSNNTFYTRTEAQAFLMRIYADEGQNAKALQVSGYLAETFPDNPYFARYYARLLYMNGRYRDSERVSLDIIQKIDSGQYGYEATSGRYAAFFLGQIYEAYQQYDLAKQYYIRAVSFGEEIEAQETGYYLYSLLHLGMISEKQKDTEAAKKYYKLVKKYAKRKHPAHEKANAYLKSKNL</sequence>
<dbReference type="Proteomes" id="UP001168552">
    <property type="component" value="Unassembled WGS sequence"/>
</dbReference>
<organism evidence="1 2">
    <name type="scientific">Shiella aurantiaca</name>
    <dbReference type="NCBI Taxonomy" id="3058365"/>
    <lineage>
        <taxon>Bacteria</taxon>
        <taxon>Pseudomonadati</taxon>
        <taxon>Bacteroidota</taxon>
        <taxon>Cytophagia</taxon>
        <taxon>Cytophagales</taxon>
        <taxon>Shiellaceae</taxon>
        <taxon>Shiella</taxon>
    </lineage>
</organism>
<dbReference type="EMBL" id="JAUHJS010000002">
    <property type="protein sequence ID" value="MDN4164747.1"/>
    <property type="molecule type" value="Genomic_DNA"/>
</dbReference>
<evidence type="ECO:0000313" key="1">
    <source>
        <dbReference type="EMBL" id="MDN4164747.1"/>
    </source>
</evidence>
<protein>
    <submittedName>
        <fullName evidence="1">Tol-pal system protein YbgF</fullName>
    </submittedName>
</protein>
<keyword evidence="2" id="KW-1185">Reference proteome</keyword>
<dbReference type="Gene3D" id="1.25.40.10">
    <property type="entry name" value="Tetratricopeptide repeat domain"/>
    <property type="match status" value="1"/>
</dbReference>
<comment type="caution">
    <text evidence="1">The sequence shown here is derived from an EMBL/GenBank/DDBJ whole genome shotgun (WGS) entry which is preliminary data.</text>
</comment>
<dbReference type="SUPFAM" id="SSF48452">
    <property type="entry name" value="TPR-like"/>
    <property type="match status" value="1"/>
</dbReference>
<accession>A0ABT8F2U7</accession>
<dbReference type="InterPro" id="IPR011990">
    <property type="entry name" value="TPR-like_helical_dom_sf"/>
</dbReference>